<name>A0A8J4G6X6_9CHLO</name>
<dbReference type="EMBL" id="BNCQ01000008">
    <property type="protein sequence ID" value="GIM01208.1"/>
    <property type="molecule type" value="Genomic_DNA"/>
</dbReference>
<evidence type="ECO:0000313" key="2">
    <source>
        <dbReference type="Proteomes" id="UP000722791"/>
    </source>
</evidence>
<sequence>MDEGVLGEVVSSPSGSFCPSRLLPALSTGSWRMHPYPFIGLTRNGVPLRVAHAQVLRTALVSPRLTADFADYGLKCHLPQQSAGPILLTSAASSSGCGPPGGSGTWSTALGTTHCRTWVRRIVNEWLRLMRTELR</sequence>
<protein>
    <submittedName>
        <fullName evidence="1">Uncharacterized protein</fullName>
    </submittedName>
</protein>
<reference evidence="1" key="1">
    <citation type="journal article" date="2021" name="Proc. Natl. Acad. Sci. U.S.A.">
        <title>Three genomes in the algal genus Volvox reveal the fate of a haploid sex-determining region after a transition to homothallism.</title>
        <authorList>
            <person name="Yamamoto K."/>
            <person name="Hamaji T."/>
            <person name="Kawai-Toyooka H."/>
            <person name="Matsuzaki R."/>
            <person name="Takahashi F."/>
            <person name="Nishimura Y."/>
            <person name="Kawachi M."/>
            <person name="Noguchi H."/>
            <person name="Minakuchi Y."/>
            <person name="Umen J.G."/>
            <person name="Toyoda A."/>
            <person name="Nozaki H."/>
        </authorList>
    </citation>
    <scope>NUCLEOTIDE SEQUENCE</scope>
    <source>
        <strain evidence="1">NIES-3785</strain>
    </source>
</reference>
<organism evidence="1 2">
    <name type="scientific">Volvox reticuliferus</name>
    <dbReference type="NCBI Taxonomy" id="1737510"/>
    <lineage>
        <taxon>Eukaryota</taxon>
        <taxon>Viridiplantae</taxon>
        <taxon>Chlorophyta</taxon>
        <taxon>core chlorophytes</taxon>
        <taxon>Chlorophyceae</taxon>
        <taxon>CS clade</taxon>
        <taxon>Chlamydomonadales</taxon>
        <taxon>Volvocaceae</taxon>
        <taxon>Volvox</taxon>
    </lineage>
</organism>
<comment type="caution">
    <text evidence="1">The sequence shown here is derived from an EMBL/GenBank/DDBJ whole genome shotgun (WGS) entry which is preliminary data.</text>
</comment>
<dbReference type="AlphaFoldDB" id="A0A8J4G6X6"/>
<proteinExistence type="predicted"/>
<accession>A0A8J4G6X6</accession>
<dbReference type="Proteomes" id="UP000722791">
    <property type="component" value="Unassembled WGS sequence"/>
</dbReference>
<evidence type="ECO:0000313" key="1">
    <source>
        <dbReference type="EMBL" id="GIM01208.1"/>
    </source>
</evidence>
<gene>
    <name evidence="1" type="ORF">Vretimale_6025</name>
</gene>